<dbReference type="SUPFAM" id="SSF49464">
    <property type="entry name" value="Carboxypeptidase regulatory domain-like"/>
    <property type="match status" value="1"/>
</dbReference>
<reference evidence="10" key="1">
    <citation type="submission" date="2023-03" db="EMBL/GenBank/DDBJ databases">
        <title>Andean soil-derived lignocellulolytic bacterial consortium as a source of novel taxa and putative plastic-active enzymes.</title>
        <authorList>
            <person name="Diaz-Garcia L."/>
            <person name="Chuvochina M."/>
            <person name="Feuerriegel G."/>
            <person name="Bunk B."/>
            <person name="Sproer C."/>
            <person name="Streit W.R."/>
            <person name="Rodriguez L.M."/>
            <person name="Overmann J."/>
            <person name="Jimenez D.J."/>
        </authorList>
    </citation>
    <scope>NUCLEOTIDE SEQUENCE</scope>
    <source>
        <strain evidence="10">MAG 7</strain>
    </source>
</reference>
<dbReference type="NCBIfam" id="TIGR04057">
    <property type="entry name" value="SusC_RagA_signa"/>
    <property type="match status" value="1"/>
</dbReference>
<evidence type="ECO:0000313" key="11">
    <source>
        <dbReference type="Proteomes" id="UP001220610"/>
    </source>
</evidence>
<name>A0AAJ5WQY3_9BACT</name>
<feature type="region of interest" description="Disordered" evidence="8">
    <location>
        <begin position="1"/>
        <end position="30"/>
    </location>
</feature>
<sequence length="1170" mass="129950">MHVVLQGLSRPYPGQSHSTPLSIQRSGTAGKTTRRRQPFIVLLLLLCCCCSRLQAQTATISMKAVPVQKVLKELSRQTKISIVYNEAIFKDLPPVTIDVRNAPINEVLDKCLEGKGFQRNMEGNIISIKKAPAPTPAAGSSQDAAIRGMVLDKEGKPVEGATILLKGPISRSTTADASGSFVFTGVPAGKYMLTVTSVGFEKQAKQISMGDNNSSLNFVLDKQWAESEQVVVNGIYSRPKENFTGAATSFTGEELRQVNPTSILQALKSLDASIQMPADNVMGSDPNTLPRFQVRGTNSIMQTDLKSEYGYISNPPLIIIDGFESTLQALFDMDINRIARVTVLKDAAATAIYGSKSANGVLVIQTVQPKSGKTQVNYTTTLGINMPDLGSFDLMNAQEKMELERIAGLYRNRNFSDQQKLNDKYNLVLHNVEQGVNTYWLSQPLQTEFSHAHTLSLSAGTERFVYMGTFSYKNNGGIMKGSMRNNLDGILNVRYTSKDKRLQFQTQFSIGAMTAHNSPYGDFGNYAKLNPYWMARDQHGNITRYVDIYPTTEGTGLINAAHTPSVVNPLWNTTLNTVDKNSSLNIQQNFWVEYLLVKNLKVNATFSYNTGSTESHKFLPGTASQFFNQSDFTERGSYDKGTGKSHIYQGNATLNYGRNFGKHTLYTTAGLSIQQNSSENLAISVKGFPSSRLDDLLFGLTYSGTKPTGAYTITRTVGYLGNASYAYDNRYLLDLSLRSDGSSVFGTDKRFGQLWSVGTGWNVHNEHFIRLPKFMSRLKLTGTYGFTGSVNFPSYAAATTYKYITTGRYLDFVPATITAMGNPDLVWQRTKKGNLGADFGLFNNRLSVNVDFYNETTDDLIMANQSAPSTGFPEYHNNLGKSQNRGYEVSVSAFILRNPARKLYWSISTSFYRNENKLLQITDVLKAQNQAAKDLQASGGYNKPVLQYQEGKSLSTLYAVRSLGIDAATGYEIFLTKDGKQTYVWNVDDAVAMGDMQPKLNLTFTNNFQYKWIRLNFAVRVQTGAVLYNNTLVDKLENADLTMNMDRRALSDRWQTPGVPADYKGLTDLEGYTRTSDPTAVTSRFVQKANTIEITGISLDPGALLERYITKYTNLLINKLNAKTDDVLKSNMVSVRFYMNNAFTITSLKRERGTSYPFNRTYSLNISLQL</sequence>
<dbReference type="InterPro" id="IPR011662">
    <property type="entry name" value="Secretin/TonB_short_N"/>
</dbReference>
<evidence type="ECO:0000256" key="8">
    <source>
        <dbReference type="SAM" id="MobiDB-lite"/>
    </source>
</evidence>
<keyword evidence="3 7" id="KW-1134">Transmembrane beta strand</keyword>
<dbReference type="PROSITE" id="PS52016">
    <property type="entry name" value="TONB_DEPENDENT_REC_3"/>
    <property type="match status" value="1"/>
</dbReference>
<dbReference type="Pfam" id="PF07660">
    <property type="entry name" value="STN"/>
    <property type="match status" value="1"/>
</dbReference>
<dbReference type="EMBL" id="CP119311">
    <property type="protein sequence ID" value="WEK34928.1"/>
    <property type="molecule type" value="Genomic_DNA"/>
</dbReference>
<dbReference type="Gene3D" id="2.170.130.10">
    <property type="entry name" value="TonB-dependent receptor, plug domain"/>
    <property type="match status" value="1"/>
</dbReference>
<evidence type="ECO:0000313" key="10">
    <source>
        <dbReference type="EMBL" id="WEK34928.1"/>
    </source>
</evidence>
<dbReference type="NCBIfam" id="TIGR04056">
    <property type="entry name" value="OMP_RagA_SusC"/>
    <property type="match status" value="1"/>
</dbReference>
<evidence type="ECO:0000256" key="7">
    <source>
        <dbReference type="PROSITE-ProRule" id="PRU01360"/>
    </source>
</evidence>
<comment type="similarity">
    <text evidence="7">Belongs to the TonB-dependent receptor family.</text>
</comment>
<keyword evidence="5 7" id="KW-0472">Membrane</keyword>
<accession>A0AAJ5WQY3</accession>
<dbReference type="InterPro" id="IPR036942">
    <property type="entry name" value="Beta-barrel_TonB_sf"/>
</dbReference>
<feature type="compositionally biased region" description="Polar residues" evidence="8">
    <location>
        <begin position="15"/>
        <end position="30"/>
    </location>
</feature>
<dbReference type="Pfam" id="PF13620">
    <property type="entry name" value="CarboxypepD_reg"/>
    <property type="match status" value="1"/>
</dbReference>
<evidence type="ECO:0000256" key="1">
    <source>
        <dbReference type="ARBA" id="ARBA00004571"/>
    </source>
</evidence>
<dbReference type="InterPro" id="IPR039426">
    <property type="entry name" value="TonB-dep_rcpt-like"/>
</dbReference>
<dbReference type="Proteomes" id="UP001220610">
    <property type="component" value="Chromosome"/>
</dbReference>
<proteinExistence type="inferred from homology"/>
<dbReference type="Gene3D" id="2.60.40.1120">
    <property type="entry name" value="Carboxypeptidase-like, regulatory domain"/>
    <property type="match status" value="1"/>
</dbReference>
<gene>
    <name evidence="10" type="ORF">P0Y53_20765</name>
</gene>
<dbReference type="Pfam" id="PF07715">
    <property type="entry name" value="Plug"/>
    <property type="match status" value="1"/>
</dbReference>
<evidence type="ECO:0000259" key="9">
    <source>
        <dbReference type="SMART" id="SM00965"/>
    </source>
</evidence>
<dbReference type="InterPro" id="IPR012910">
    <property type="entry name" value="Plug_dom"/>
</dbReference>
<evidence type="ECO:0000256" key="3">
    <source>
        <dbReference type="ARBA" id="ARBA00022452"/>
    </source>
</evidence>
<evidence type="ECO:0000256" key="4">
    <source>
        <dbReference type="ARBA" id="ARBA00022692"/>
    </source>
</evidence>
<keyword evidence="4 7" id="KW-0812">Transmembrane</keyword>
<organism evidence="10 11">
    <name type="scientific">Candidatus Pseudobacter hemicellulosilyticus</name>
    <dbReference type="NCBI Taxonomy" id="3121375"/>
    <lineage>
        <taxon>Bacteria</taxon>
        <taxon>Pseudomonadati</taxon>
        <taxon>Bacteroidota</taxon>
        <taxon>Chitinophagia</taxon>
        <taxon>Chitinophagales</taxon>
        <taxon>Chitinophagaceae</taxon>
        <taxon>Pseudobacter</taxon>
    </lineage>
</organism>
<evidence type="ECO:0000256" key="5">
    <source>
        <dbReference type="ARBA" id="ARBA00023136"/>
    </source>
</evidence>
<dbReference type="AlphaFoldDB" id="A0AAJ5WQY3"/>
<feature type="domain" description="Secretin/TonB short N-terminal" evidence="9">
    <location>
        <begin position="80"/>
        <end position="131"/>
    </location>
</feature>
<dbReference type="SMART" id="SM00965">
    <property type="entry name" value="STN"/>
    <property type="match status" value="1"/>
</dbReference>
<dbReference type="GO" id="GO:0009279">
    <property type="term" value="C:cell outer membrane"/>
    <property type="evidence" value="ECO:0007669"/>
    <property type="project" value="UniProtKB-SubCell"/>
</dbReference>
<dbReference type="InterPro" id="IPR023997">
    <property type="entry name" value="TonB-dep_OMP_SusC/RagA_CS"/>
</dbReference>
<evidence type="ECO:0000256" key="6">
    <source>
        <dbReference type="ARBA" id="ARBA00023237"/>
    </source>
</evidence>
<dbReference type="InterPro" id="IPR008969">
    <property type="entry name" value="CarboxyPept-like_regulatory"/>
</dbReference>
<evidence type="ECO:0000256" key="2">
    <source>
        <dbReference type="ARBA" id="ARBA00022448"/>
    </source>
</evidence>
<keyword evidence="2 7" id="KW-0813">Transport</keyword>
<dbReference type="InterPro" id="IPR037066">
    <property type="entry name" value="Plug_dom_sf"/>
</dbReference>
<comment type="subcellular location">
    <subcellularLocation>
        <location evidence="1 7">Cell outer membrane</location>
        <topology evidence="1 7">Multi-pass membrane protein</topology>
    </subcellularLocation>
</comment>
<dbReference type="InterPro" id="IPR023996">
    <property type="entry name" value="TonB-dep_OMP_SusC/RagA"/>
</dbReference>
<dbReference type="Gene3D" id="2.40.170.20">
    <property type="entry name" value="TonB-dependent receptor, beta-barrel domain"/>
    <property type="match status" value="1"/>
</dbReference>
<dbReference type="Gene3D" id="3.55.50.30">
    <property type="match status" value="1"/>
</dbReference>
<dbReference type="SUPFAM" id="SSF56935">
    <property type="entry name" value="Porins"/>
    <property type="match status" value="1"/>
</dbReference>
<keyword evidence="6 7" id="KW-0998">Cell outer membrane</keyword>
<protein>
    <submittedName>
        <fullName evidence="10">SusC/RagA family TonB-linked outer membrane protein</fullName>
    </submittedName>
</protein>